<keyword evidence="1" id="KW-0808">Transferase</keyword>
<dbReference type="AlphaFoldDB" id="A0A840N1T5"/>
<dbReference type="Proteomes" id="UP000521227">
    <property type="component" value="Unassembled WGS sequence"/>
</dbReference>
<organism evidence="1 2">
    <name type="scientific">Afipia massiliensis</name>
    <dbReference type="NCBI Taxonomy" id="211460"/>
    <lineage>
        <taxon>Bacteria</taxon>
        <taxon>Pseudomonadati</taxon>
        <taxon>Pseudomonadota</taxon>
        <taxon>Alphaproteobacteria</taxon>
        <taxon>Hyphomicrobiales</taxon>
        <taxon>Nitrobacteraceae</taxon>
        <taxon>Afipia</taxon>
    </lineage>
</organism>
<sequence length="296" mass="31680">MQNINGRQGASFVQLIADGSATYGYGHISRSREVADAFSESGFEVEYINLLERPSAQLTDHGRSGLTVIDLPYPDDTWLNSARQRGNKVIGLDYLGQGSPDCLIRMNQPLTEIPCARLLFGLEYAIIRKSIRNATASRGDYVLVSIGGADVGNHGLATAATLSALGLKAILVRGPLSGRVENTFTNVTVVESPPDFPGLLARSSWVVSNGGTTMVEAMSLGKAVHVIAQTSEEERFARPLHNSGLLLGVGSHHLRAPTEDEITSTGFRAQNAVDARGSERIVKLGQQLLGQDQVPS</sequence>
<evidence type="ECO:0000313" key="2">
    <source>
        <dbReference type="Proteomes" id="UP000521227"/>
    </source>
</evidence>
<comment type="caution">
    <text evidence="1">The sequence shown here is derived from an EMBL/GenBank/DDBJ whole genome shotgun (WGS) entry which is preliminary data.</text>
</comment>
<name>A0A840N1T5_9BRAD</name>
<dbReference type="Gene3D" id="3.40.50.2000">
    <property type="entry name" value="Glycogen Phosphorylase B"/>
    <property type="match status" value="1"/>
</dbReference>
<protein>
    <submittedName>
        <fullName evidence="1">Spore coat polysaccharide biosynthesis predicted glycosyltransferase SpsG</fullName>
    </submittedName>
</protein>
<dbReference type="EMBL" id="JACHIJ010000006">
    <property type="protein sequence ID" value="MBB5054215.1"/>
    <property type="molecule type" value="Genomic_DNA"/>
</dbReference>
<dbReference type="SUPFAM" id="SSF53756">
    <property type="entry name" value="UDP-Glycosyltransferase/glycogen phosphorylase"/>
    <property type="match status" value="1"/>
</dbReference>
<gene>
    <name evidence="1" type="ORF">HNQ36_004217</name>
</gene>
<reference evidence="1 2" key="1">
    <citation type="submission" date="2020-08" db="EMBL/GenBank/DDBJ databases">
        <title>Genomic Encyclopedia of Type Strains, Phase IV (KMG-IV): sequencing the most valuable type-strain genomes for metagenomic binning, comparative biology and taxonomic classification.</title>
        <authorList>
            <person name="Goeker M."/>
        </authorList>
    </citation>
    <scope>NUCLEOTIDE SEQUENCE [LARGE SCALE GENOMIC DNA]</scope>
    <source>
        <strain evidence="1 2">DSM 17498</strain>
    </source>
</reference>
<proteinExistence type="predicted"/>
<accession>A0A840N1T5</accession>
<dbReference type="GO" id="GO:0016740">
    <property type="term" value="F:transferase activity"/>
    <property type="evidence" value="ECO:0007669"/>
    <property type="project" value="UniProtKB-KW"/>
</dbReference>
<evidence type="ECO:0000313" key="1">
    <source>
        <dbReference type="EMBL" id="MBB5054215.1"/>
    </source>
</evidence>
<dbReference type="RefSeq" id="WP_184088146.1">
    <property type="nucleotide sequence ID" value="NZ_JACHIJ010000006.1"/>
</dbReference>